<evidence type="ECO:0000313" key="11">
    <source>
        <dbReference type="EMBL" id="OFC71639.1"/>
    </source>
</evidence>
<dbReference type="Pfam" id="PF01203">
    <property type="entry name" value="T2SSN"/>
    <property type="match status" value="1"/>
</dbReference>
<comment type="subcellular location">
    <subcellularLocation>
        <location evidence="1">Cell inner membrane</location>
    </subcellularLocation>
</comment>
<evidence type="ECO:0000256" key="5">
    <source>
        <dbReference type="ARBA" id="ARBA00022475"/>
    </source>
</evidence>
<dbReference type="RefSeq" id="WP_070124553.1">
    <property type="nucleotide sequence ID" value="NZ_MDHN01000013.1"/>
</dbReference>
<keyword evidence="8" id="KW-0653">Protein transport</keyword>
<dbReference type="EMBL" id="MDHN01000013">
    <property type="protein sequence ID" value="OFC71639.1"/>
    <property type="molecule type" value="Genomic_DNA"/>
</dbReference>
<dbReference type="GO" id="GO:0015628">
    <property type="term" value="P:protein secretion by the type II secretion system"/>
    <property type="evidence" value="ECO:0007669"/>
    <property type="project" value="InterPro"/>
</dbReference>
<dbReference type="GO" id="GO:0005886">
    <property type="term" value="C:plasma membrane"/>
    <property type="evidence" value="ECO:0007669"/>
    <property type="project" value="UniProtKB-SubCell"/>
</dbReference>
<dbReference type="STRING" id="1656094.BFC18_07885"/>
<evidence type="ECO:0000256" key="10">
    <source>
        <dbReference type="ARBA" id="ARBA00030772"/>
    </source>
</evidence>
<name>A0A1E7ZDP9_9ALTE</name>
<evidence type="ECO:0000256" key="7">
    <source>
        <dbReference type="ARBA" id="ARBA00022692"/>
    </source>
</evidence>
<accession>A0A1E7ZDP9</accession>
<sequence length="251" mass="27139">MKAKILWTLAAILTFLFFLVIYMPATFLLQGQALPKGLNIYGVTGTVWNGKAQAVVFEGTPVTNVEWELSGLALLTGGIHADVKGGNLRAADEVSFKGEIRTSLFSSETIESDDFLLFMPADRVLAQVPLPLPVNADGRFRARIETLSFGPDCNELKGFGDWLNATVAGTRGPIDFGNYSAELRCVDKGLGIKVNEPNMLGLTLDVIVEQGFKNFSIDGRFKIDESLPDEVHDAAAIFGAPGPDGYTPIKL</sequence>
<proteinExistence type="inferred from homology"/>
<keyword evidence="4" id="KW-0813">Transport</keyword>
<comment type="similarity">
    <text evidence="2">Belongs to the GSP N family.</text>
</comment>
<keyword evidence="5" id="KW-1003">Cell membrane</keyword>
<evidence type="ECO:0000256" key="6">
    <source>
        <dbReference type="ARBA" id="ARBA00022519"/>
    </source>
</evidence>
<evidence type="ECO:0000256" key="2">
    <source>
        <dbReference type="ARBA" id="ARBA00007208"/>
    </source>
</evidence>
<evidence type="ECO:0000256" key="8">
    <source>
        <dbReference type="ARBA" id="ARBA00022927"/>
    </source>
</evidence>
<dbReference type="OrthoDB" id="6118198at2"/>
<keyword evidence="6" id="KW-0997">Cell inner membrane</keyword>
<dbReference type="GO" id="GO:0015627">
    <property type="term" value="C:type II protein secretion system complex"/>
    <property type="evidence" value="ECO:0007669"/>
    <property type="project" value="InterPro"/>
</dbReference>
<keyword evidence="9" id="KW-0472">Membrane</keyword>
<evidence type="ECO:0000256" key="4">
    <source>
        <dbReference type="ARBA" id="ARBA00022448"/>
    </source>
</evidence>
<dbReference type="AlphaFoldDB" id="A0A1E7ZDP9"/>
<protein>
    <recommendedName>
        <fullName evidence="3">Type II secretion system protein N</fullName>
    </recommendedName>
    <alternativeName>
        <fullName evidence="10">General secretion pathway protein N</fullName>
    </alternativeName>
</protein>
<organism evidence="11 12">
    <name type="scientific">Alteromonas confluentis</name>
    <dbReference type="NCBI Taxonomy" id="1656094"/>
    <lineage>
        <taxon>Bacteria</taxon>
        <taxon>Pseudomonadati</taxon>
        <taxon>Pseudomonadota</taxon>
        <taxon>Gammaproteobacteria</taxon>
        <taxon>Alteromonadales</taxon>
        <taxon>Alteromonadaceae</taxon>
        <taxon>Alteromonas/Salinimonas group</taxon>
        <taxon>Alteromonas</taxon>
    </lineage>
</organism>
<dbReference type="Proteomes" id="UP000175691">
    <property type="component" value="Unassembled WGS sequence"/>
</dbReference>
<dbReference type="InterPro" id="IPR022792">
    <property type="entry name" value="T2SS_protein-GspN"/>
</dbReference>
<keyword evidence="12" id="KW-1185">Reference proteome</keyword>
<comment type="caution">
    <text evidence="11">The sequence shown here is derived from an EMBL/GenBank/DDBJ whole genome shotgun (WGS) entry which is preliminary data.</text>
</comment>
<evidence type="ECO:0000313" key="12">
    <source>
        <dbReference type="Proteomes" id="UP000175691"/>
    </source>
</evidence>
<gene>
    <name evidence="11" type="ORF">BFC18_07885</name>
</gene>
<reference evidence="11 12" key="1">
    <citation type="submission" date="2016-08" db="EMBL/GenBank/DDBJ databases">
        <authorList>
            <person name="Seilhamer J.J."/>
        </authorList>
    </citation>
    <scope>NUCLEOTIDE SEQUENCE [LARGE SCALE GENOMIC DNA]</scope>
    <source>
        <strain evidence="11 12">KCTC 42603</strain>
    </source>
</reference>
<evidence type="ECO:0000256" key="3">
    <source>
        <dbReference type="ARBA" id="ARBA00021563"/>
    </source>
</evidence>
<evidence type="ECO:0000256" key="9">
    <source>
        <dbReference type="ARBA" id="ARBA00023136"/>
    </source>
</evidence>
<evidence type="ECO:0000256" key="1">
    <source>
        <dbReference type="ARBA" id="ARBA00004533"/>
    </source>
</evidence>
<keyword evidence="7" id="KW-0812">Transmembrane</keyword>